<evidence type="ECO:0000313" key="2">
    <source>
        <dbReference type="Proteomes" id="UP000789508"/>
    </source>
</evidence>
<reference evidence="1" key="1">
    <citation type="submission" date="2021-06" db="EMBL/GenBank/DDBJ databases">
        <authorList>
            <person name="Kallberg Y."/>
            <person name="Tangrot J."/>
            <person name="Rosling A."/>
        </authorList>
    </citation>
    <scope>NUCLEOTIDE SEQUENCE</scope>
    <source>
        <strain evidence="1">FL130A</strain>
    </source>
</reference>
<dbReference type="Proteomes" id="UP000789508">
    <property type="component" value="Unassembled WGS sequence"/>
</dbReference>
<sequence>SSLISEEIALCAWIWIFTDNSEQARDCKISFVEDTSWSLMMI</sequence>
<name>A0A9N9N945_9GLOM</name>
<dbReference type="AlphaFoldDB" id="A0A9N9N945"/>
<keyword evidence="2" id="KW-1185">Reference proteome</keyword>
<accession>A0A9N9N945</accession>
<evidence type="ECO:0000313" key="1">
    <source>
        <dbReference type="EMBL" id="CAG8713784.1"/>
    </source>
</evidence>
<dbReference type="EMBL" id="CAJVPS010023511">
    <property type="protein sequence ID" value="CAG8713784.1"/>
    <property type="molecule type" value="Genomic_DNA"/>
</dbReference>
<gene>
    <name evidence="1" type="ORF">ALEPTO_LOCUS11993</name>
</gene>
<feature type="non-terminal residue" evidence="1">
    <location>
        <position position="1"/>
    </location>
</feature>
<protein>
    <submittedName>
        <fullName evidence="1">10307_t:CDS:1</fullName>
    </submittedName>
</protein>
<organism evidence="1 2">
    <name type="scientific">Ambispora leptoticha</name>
    <dbReference type="NCBI Taxonomy" id="144679"/>
    <lineage>
        <taxon>Eukaryota</taxon>
        <taxon>Fungi</taxon>
        <taxon>Fungi incertae sedis</taxon>
        <taxon>Mucoromycota</taxon>
        <taxon>Glomeromycotina</taxon>
        <taxon>Glomeromycetes</taxon>
        <taxon>Archaeosporales</taxon>
        <taxon>Ambisporaceae</taxon>
        <taxon>Ambispora</taxon>
    </lineage>
</organism>
<proteinExistence type="predicted"/>
<comment type="caution">
    <text evidence="1">The sequence shown here is derived from an EMBL/GenBank/DDBJ whole genome shotgun (WGS) entry which is preliminary data.</text>
</comment>